<dbReference type="EMBL" id="WOBN01000086">
    <property type="protein sequence ID" value="MUK51569.1"/>
    <property type="molecule type" value="Genomic_DNA"/>
</dbReference>
<protein>
    <submittedName>
        <fullName evidence="1">Lysine transporter LysE</fullName>
    </submittedName>
</protein>
<accession>A0A844P7U6</accession>
<evidence type="ECO:0000313" key="1">
    <source>
        <dbReference type="EMBL" id="MUK51569.1"/>
    </source>
</evidence>
<name>A0A844P7U6_ALIFS</name>
<evidence type="ECO:0000313" key="2">
    <source>
        <dbReference type="Proteomes" id="UP000448038"/>
    </source>
</evidence>
<dbReference type="Proteomes" id="UP000448038">
    <property type="component" value="Unassembled WGS sequence"/>
</dbReference>
<gene>
    <name evidence="1" type="ORF">GNP88_21055</name>
</gene>
<reference evidence="1 2" key="1">
    <citation type="submission" date="2019-11" db="EMBL/GenBank/DDBJ databases">
        <title>Using colonization assays and comparative genomics to discover symbiosis behaviors and factors in Vibrio fischeri.</title>
        <authorList>
            <person name="Bongrand C."/>
            <person name="Moriano-Gutierrez S."/>
            <person name="Arevalo P."/>
            <person name="Mcfall-Ngai M."/>
            <person name="Visick K."/>
            <person name="Polz M.F."/>
            <person name="Ruby E.G."/>
        </authorList>
    </citation>
    <scope>NUCLEOTIDE SEQUENCE [LARGE SCALE GENOMIC DNA]</scope>
    <source>
        <strain evidence="2">emors.4.1</strain>
    </source>
</reference>
<feature type="non-terminal residue" evidence="1">
    <location>
        <position position="36"/>
    </location>
</feature>
<comment type="caution">
    <text evidence="1">The sequence shown here is derived from an EMBL/GenBank/DDBJ whole genome shotgun (WGS) entry which is preliminary data.</text>
</comment>
<proteinExistence type="predicted"/>
<organism evidence="1 2">
    <name type="scientific">Aliivibrio fischeri</name>
    <name type="common">Vibrio fischeri</name>
    <dbReference type="NCBI Taxonomy" id="668"/>
    <lineage>
        <taxon>Bacteria</taxon>
        <taxon>Pseudomonadati</taxon>
        <taxon>Pseudomonadota</taxon>
        <taxon>Gammaproteobacteria</taxon>
        <taxon>Vibrionales</taxon>
        <taxon>Vibrionaceae</taxon>
        <taxon>Aliivibrio</taxon>
    </lineage>
</organism>
<sequence>MEYLLVLLHVALIWMLAVATPGANVLLTINTTLNYD</sequence>
<dbReference type="AlphaFoldDB" id="A0A844P7U6"/>